<protein>
    <submittedName>
        <fullName evidence="2">Uncharacterized protein</fullName>
    </submittedName>
</protein>
<evidence type="ECO:0000313" key="2">
    <source>
        <dbReference type="EMBL" id="KAK7409269.1"/>
    </source>
</evidence>
<dbReference type="InterPro" id="IPR036291">
    <property type="entry name" value="NAD(P)-bd_dom_sf"/>
</dbReference>
<evidence type="ECO:0000256" key="1">
    <source>
        <dbReference type="ARBA" id="ARBA00022857"/>
    </source>
</evidence>
<accession>A0ABR1GV95</accession>
<dbReference type="Gene3D" id="3.40.50.720">
    <property type="entry name" value="NAD(P)-binding Rossmann-like Domain"/>
    <property type="match status" value="1"/>
</dbReference>
<dbReference type="InterPro" id="IPR002347">
    <property type="entry name" value="SDR_fam"/>
</dbReference>
<dbReference type="SUPFAM" id="SSF51735">
    <property type="entry name" value="NAD(P)-binding Rossmann-fold domains"/>
    <property type="match status" value="1"/>
</dbReference>
<reference evidence="2 3" key="1">
    <citation type="journal article" date="2025" name="Microbiol. Resour. Announc.">
        <title>Draft genome sequences for Neonectria magnoliae and Neonectria punicea, canker pathogens of Liriodendron tulipifera and Acer saccharum in West Virginia.</title>
        <authorList>
            <person name="Petronek H.M."/>
            <person name="Kasson M.T."/>
            <person name="Metheny A.M."/>
            <person name="Stauder C.M."/>
            <person name="Lovett B."/>
            <person name="Lynch S.C."/>
            <person name="Garnas J.R."/>
            <person name="Kasson L.R."/>
            <person name="Stajich J.E."/>
        </authorList>
    </citation>
    <scope>NUCLEOTIDE SEQUENCE [LARGE SCALE GENOMIC DNA]</scope>
    <source>
        <strain evidence="2 3">NRRL 64653</strain>
    </source>
</reference>
<dbReference type="Proteomes" id="UP001498476">
    <property type="component" value="Unassembled WGS sequence"/>
</dbReference>
<keyword evidence="3" id="KW-1185">Reference proteome</keyword>
<dbReference type="PANTHER" id="PTHR45458">
    <property type="entry name" value="SHORT-CHAIN DEHYDROGENASE/REDUCTASE SDR"/>
    <property type="match status" value="1"/>
</dbReference>
<organism evidence="2 3">
    <name type="scientific">Neonectria punicea</name>
    <dbReference type="NCBI Taxonomy" id="979145"/>
    <lineage>
        <taxon>Eukaryota</taxon>
        <taxon>Fungi</taxon>
        <taxon>Dikarya</taxon>
        <taxon>Ascomycota</taxon>
        <taxon>Pezizomycotina</taxon>
        <taxon>Sordariomycetes</taxon>
        <taxon>Hypocreomycetidae</taxon>
        <taxon>Hypocreales</taxon>
        <taxon>Nectriaceae</taxon>
        <taxon>Neonectria</taxon>
    </lineage>
</organism>
<comment type="caution">
    <text evidence="2">The sequence shown here is derived from an EMBL/GenBank/DDBJ whole genome shotgun (WGS) entry which is preliminary data.</text>
</comment>
<dbReference type="InterPro" id="IPR052184">
    <property type="entry name" value="SDR_enzymes"/>
</dbReference>
<dbReference type="PRINTS" id="PR00081">
    <property type="entry name" value="GDHRDH"/>
</dbReference>
<dbReference type="PROSITE" id="PS00061">
    <property type="entry name" value="ADH_SHORT"/>
    <property type="match status" value="1"/>
</dbReference>
<dbReference type="Pfam" id="PF00106">
    <property type="entry name" value="adh_short"/>
    <property type="match status" value="1"/>
</dbReference>
<dbReference type="InterPro" id="IPR020904">
    <property type="entry name" value="Sc_DH/Rdtase_CS"/>
</dbReference>
<dbReference type="PANTHER" id="PTHR45458:SF1">
    <property type="entry name" value="SHORT CHAIN DEHYDROGENASE"/>
    <property type="match status" value="1"/>
</dbReference>
<proteinExistence type="predicted"/>
<sequence>MPPINEKTIYLITGANRGLGLSFTKTLLARNNTVVIAAVRDTLSPSALAMADISRGTDSELITVKIDGLDNASAASAITSLPESIGHLDIVIANAGVHRHFGSVSAMPIDELPFHIAVNTAAPIVLLQACLPLLKLSRSPKFVVISSTLGSLAEVDNYPQSAGAYGASKAAVNYLMRKVHYEEPWLASMVICPGWTQTEMGNNGAKQFGFGDTAPLTVDVSTKGVIEEE</sequence>
<gene>
    <name evidence="2" type="ORF">QQX98_008579</name>
</gene>
<name>A0ABR1GV95_9HYPO</name>
<dbReference type="EMBL" id="JAZAVJ010000157">
    <property type="protein sequence ID" value="KAK7409269.1"/>
    <property type="molecule type" value="Genomic_DNA"/>
</dbReference>
<evidence type="ECO:0000313" key="3">
    <source>
        <dbReference type="Proteomes" id="UP001498476"/>
    </source>
</evidence>
<keyword evidence="1" id="KW-0521">NADP</keyword>